<evidence type="ECO:0000256" key="1">
    <source>
        <dbReference type="SAM" id="Coils"/>
    </source>
</evidence>
<dbReference type="Proteomes" id="UP001172681">
    <property type="component" value="Unassembled WGS sequence"/>
</dbReference>
<proteinExistence type="predicted"/>
<dbReference type="InterPro" id="IPR027417">
    <property type="entry name" value="P-loop_NTPase"/>
</dbReference>
<sequence length="272" mass="30713">MAQQDRNIIAVLGLTGSGKSTFINRCIGSDVAVAGSQLNSITKSPQIYNMEHRGLPVQLIDTPGFDDTDVSDVDRLQELALYLTSMYKHKTNLTGIIYLHDVRSERVGGVALKNIQILQDLTGIENFNAITVATNFWTDPPAGRSLKHESALKSEPKFFGTMLQASAGYWRLQMTETGGQTDCLGLIDQVLRHKLPVTALTIQRELVDQELAFVDTRAGQRVYRELLNSTRESLERIKQLEARLNETLRQLEARVPNFVVEIYRRWVHWSWG</sequence>
<name>A0AA38YCA6_9EURO</name>
<evidence type="ECO:0000313" key="4">
    <source>
        <dbReference type="Proteomes" id="UP001172681"/>
    </source>
</evidence>
<dbReference type="Pfam" id="PF01926">
    <property type="entry name" value="MMR_HSR1"/>
    <property type="match status" value="1"/>
</dbReference>
<dbReference type="AlphaFoldDB" id="A0AA38YCA6"/>
<dbReference type="GO" id="GO:0005525">
    <property type="term" value="F:GTP binding"/>
    <property type="evidence" value="ECO:0007669"/>
    <property type="project" value="InterPro"/>
</dbReference>
<gene>
    <name evidence="3" type="ORF">H2204_001815</name>
</gene>
<accession>A0AA38YCA6</accession>
<protein>
    <recommendedName>
        <fullName evidence="2">G domain-containing protein</fullName>
    </recommendedName>
</protein>
<feature type="coiled-coil region" evidence="1">
    <location>
        <begin position="223"/>
        <end position="254"/>
    </location>
</feature>
<organism evidence="3 4">
    <name type="scientific">Knufia peltigerae</name>
    <dbReference type="NCBI Taxonomy" id="1002370"/>
    <lineage>
        <taxon>Eukaryota</taxon>
        <taxon>Fungi</taxon>
        <taxon>Dikarya</taxon>
        <taxon>Ascomycota</taxon>
        <taxon>Pezizomycotina</taxon>
        <taxon>Eurotiomycetes</taxon>
        <taxon>Chaetothyriomycetidae</taxon>
        <taxon>Chaetothyriales</taxon>
        <taxon>Trichomeriaceae</taxon>
        <taxon>Knufia</taxon>
    </lineage>
</organism>
<dbReference type="InterPro" id="IPR006073">
    <property type="entry name" value="GTP-bd"/>
</dbReference>
<keyword evidence="4" id="KW-1185">Reference proteome</keyword>
<dbReference type="SUPFAM" id="SSF52540">
    <property type="entry name" value="P-loop containing nucleoside triphosphate hydrolases"/>
    <property type="match status" value="1"/>
</dbReference>
<reference evidence="3" key="1">
    <citation type="submission" date="2022-10" db="EMBL/GenBank/DDBJ databases">
        <title>Culturing micro-colonial fungi from biological soil crusts in the Mojave desert and describing Neophaeococcomyces mojavensis, and introducing the new genera and species Taxawa tesnikishii.</title>
        <authorList>
            <person name="Kurbessoian T."/>
            <person name="Stajich J.E."/>
        </authorList>
    </citation>
    <scope>NUCLEOTIDE SEQUENCE</scope>
    <source>
        <strain evidence="3">TK_35</strain>
    </source>
</reference>
<feature type="domain" description="G" evidence="2">
    <location>
        <begin position="9"/>
        <end position="101"/>
    </location>
</feature>
<dbReference type="Gene3D" id="3.40.50.300">
    <property type="entry name" value="P-loop containing nucleotide triphosphate hydrolases"/>
    <property type="match status" value="1"/>
</dbReference>
<evidence type="ECO:0000259" key="2">
    <source>
        <dbReference type="Pfam" id="PF01926"/>
    </source>
</evidence>
<evidence type="ECO:0000313" key="3">
    <source>
        <dbReference type="EMBL" id="KAJ9643670.1"/>
    </source>
</evidence>
<dbReference type="EMBL" id="JAPDRN010000007">
    <property type="protein sequence ID" value="KAJ9643670.1"/>
    <property type="molecule type" value="Genomic_DNA"/>
</dbReference>
<comment type="caution">
    <text evidence="3">The sequence shown here is derived from an EMBL/GenBank/DDBJ whole genome shotgun (WGS) entry which is preliminary data.</text>
</comment>
<keyword evidence="1" id="KW-0175">Coiled coil</keyword>